<name>A0AAV2MTE9_KNICA</name>
<accession>A0AAV2MTE9</accession>
<gene>
    <name evidence="1" type="ORF">KC01_LOCUS42027</name>
</gene>
<dbReference type="AlphaFoldDB" id="A0AAV2MTE9"/>
<evidence type="ECO:0000313" key="2">
    <source>
        <dbReference type="Proteomes" id="UP001497482"/>
    </source>
</evidence>
<evidence type="ECO:0000313" key="1">
    <source>
        <dbReference type="EMBL" id="CAL1616221.1"/>
    </source>
</evidence>
<proteinExistence type="predicted"/>
<sequence length="102" mass="11792">MQSRLLWPLEQWLQQTHPGPRGREVPPAQPHHLRHHCLPSLRPPLVALPCYGSALLELMWHFRAECQCGVDQGARREYRLQLCHIESKSQDQPLVQISVDST</sequence>
<protein>
    <submittedName>
        <fullName evidence="1">Uncharacterized protein</fullName>
    </submittedName>
</protein>
<dbReference type="EMBL" id="OZ035831">
    <property type="protein sequence ID" value="CAL1616221.1"/>
    <property type="molecule type" value="Genomic_DNA"/>
</dbReference>
<keyword evidence="2" id="KW-1185">Reference proteome</keyword>
<dbReference type="Proteomes" id="UP001497482">
    <property type="component" value="Chromosome 9"/>
</dbReference>
<organism evidence="1 2">
    <name type="scientific">Knipowitschia caucasica</name>
    <name type="common">Caucasian dwarf goby</name>
    <name type="synonym">Pomatoschistus caucasicus</name>
    <dbReference type="NCBI Taxonomy" id="637954"/>
    <lineage>
        <taxon>Eukaryota</taxon>
        <taxon>Metazoa</taxon>
        <taxon>Chordata</taxon>
        <taxon>Craniata</taxon>
        <taxon>Vertebrata</taxon>
        <taxon>Euteleostomi</taxon>
        <taxon>Actinopterygii</taxon>
        <taxon>Neopterygii</taxon>
        <taxon>Teleostei</taxon>
        <taxon>Neoteleostei</taxon>
        <taxon>Acanthomorphata</taxon>
        <taxon>Gobiaria</taxon>
        <taxon>Gobiiformes</taxon>
        <taxon>Gobioidei</taxon>
        <taxon>Gobiidae</taxon>
        <taxon>Gobiinae</taxon>
        <taxon>Knipowitschia</taxon>
    </lineage>
</organism>
<reference evidence="1 2" key="1">
    <citation type="submission" date="2024-04" db="EMBL/GenBank/DDBJ databases">
        <authorList>
            <person name="Waldvogel A.-M."/>
            <person name="Schoenle A."/>
        </authorList>
    </citation>
    <scope>NUCLEOTIDE SEQUENCE [LARGE SCALE GENOMIC DNA]</scope>
</reference>